<accession>A0A7S8C668</accession>
<protein>
    <submittedName>
        <fullName evidence="3">ABC transporter substrate-binding protein</fullName>
    </submittedName>
</protein>
<dbReference type="InterPro" id="IPR002491">
    <property type="entry name" value="ABC_transptr_periplasmic_BD"/>
</dbReference>
<dbReference type="InterPro" id="IPR054828">
    <property type="entry name" value="Vit_B12_bind_prot"/>
</dbReference>
<dbReference type="PANTHER" id="PTHR30535">
    <property type="entry name" value="VITAMIN B12-BINDING PROTEIN"/>
    <property type="match status" value="1"/>
</dbReference>
<dbReference type="KEGG" id="kmn:HW532_16345"/>
<evidence type="ECO:0000256" key="1">
    <source>
        <dbReference type="ARBA" id="ARBA00022729"/>
    </source>
</evidence>
<reference evidence="3 4" key="1">
    <citation type="submission" date="2020-06" db="EMBL/GenBank/DDBJ databases">
        <title>Genome sequence of 2 isolates from Red Sea Mangroves.</title>
        <authorList>
            <person name="Sefrji F."/>
            <person name="Michoud G."/>
            <person name="Merlino G."/>
            <person name="Daffonchio D."/>
        </authorList>
    </citation>
    <scope>NUCLEOTIDE SEQUENCE [LARGE SCALE GENOMIC DNA]</scope>
    <source>
        <strain evidence="3 4">R1DC25</strain>
    </source>
</reference>
<dbReference type="SUPFAM" id="SSF53807">
    <property type="entry name" value="Helical backbone' metal receptor"/>
    <property type="match status" value="1"/>
</dbReference>
<dbReference type="NCBIfam" id="NF038402">
    <property type="entry name" value="TroA_like"/>
    <property type="match status" value="1"/>
</dbReference>
<sequence>MTPLSAPCPAGMAGFVLAVATAIAVALGMPAGPARADTAAPRRIVSMNLCADELVLRLAEPGRIVSVTALSQDPEQSTVAEAARRYPANRGLAEEVIRMEPDLVVAGRYTTRSTVDLLKRVGIEVMELGVPTTLGEVEAQIERLGRRLGAEARAKALIARLREGLADLPQAGSGQAPSAIVYRPSGFAVGKGSLIDTLIAAAGLRNLAAERTLDNYGYLPLETLVTLAPDILVLNAEPGAPALAHEMLDHPVLEGLDGKVRTVPVPPRLWTCAGPAMIEAVAILKAAARATEADR</sequence>
<dbReference type="AlphaFoldDB" id="A0A7S8C668"/>
<gene>
    <name evidence="3" type="ORF">HW532_16345</name>
</gene>
<dbReference type="RefSeq" id="WP_213161489.1">
    <property type="nucleotide sequence ID" value="NZ_CP058214.1"/>
</dbReference>
<name>A0A7S8C668_9HYPH</name>
<dbReference type="Gene3D" id="3.40.50.1980">
    <property type="entry name" value="Nitrogenase molybdenum iron protein domain"/>
    <property type="match status" value="2"/>
</dbReference>
<evidence type="ECO:0000259" key="2">
    <source>
        <dbReference type="PROSITE" id="PS50983"/>
    </source>
</evidence>
<keyword evidence="1" id="KW-0732">Signal</keyword>
<feature type="domain" description="Fe/B12 periplasmic-binding" evidence="2">
    <location>
        <begin position="43"/>
        <end position="295"/>
    </location>
</feature>
<dbReference type="PANTHER" id="PTHR30535:SF34">
    <property type="entry name" value="MOLYBDATE-BINDING PROTEIN MOLA"/>
    <property type="match status" value="1"/>
</dbReference>
<dbReference type="Proteomes" id="UP000593594">
    <property type="component" value="Chromosome"/>
</dbReference>
<dbReference type="GO" id="GO:0071281">
    <property type="term" value="P:cellular response to iron ion"/>
    <property type="evidence" value="ECO:0007669"/>
    <property type="project" value="TreeGrafter"/>
</dbReference>
<evidence type="ECO:0000313" key="4">
    <source>
        <dbReference type="Proteomes" id="UP000593594"/>
    </source>
</evidence>
<dbReference type="EMBL" id="CP058214">
    <property type="protein sequence ID" value="QPC44123.1"/>
    <property type="molecule type" value="Genomic_DNA"/>
</dbReference>
<proteinExistence type="predicted"/>
<dbReference type="PROSITE" id="PS50983">
    <property type="entry name" value="FE_B12_PBP"/>
    <property type="match status" value="1"/>
</dbReference>
<dbReference type="InterPro" id="IPR050902">
    <property type="entry name" value="ABC_Transporter_SBP"/>
</dbReference>
<evidence type="ECO:0000313" key="3">
    <source>
        <dbReference type="EMBL" id="QPC44123.1"/>
    </source>
</evidence>
<organism evidence="3 4">
    <name type="scientific">Kaustia mangrovi</name>
    <dbReference type="NCBI Taxonomy" id="2593653"/>
    <lineage>
        <taxon>Bacteria</taxon>
        <taxon>Pseudomonadati</taxon>
        <taxon>Pseudomonadota</taxon>
        <taxon>Alphaproteobacteria</taxon>
        <taxon>Hyphomicrobiales</taxon>
        <taxon>Parvibaculaceae</taxon>
        <taxon>Kaustia</taxon>
    </lineage>
</organism>
<dbReference type="Pfam" id="PF01497">
    <property type="entry name" value="Peripla_BP_2"/>
    <property type="match status" value="1"/>
</dbReference>
<keyword evidence="4" id="KW-1185">Reference proteome</keyword>